<organism evidence="7 8">
    <name type="scientific">Strongyloides venezuelensis</name>
    <name type="common">Threadworm</name>
    <dbReference type="NCBI Taxonomy" id="75913"/>
    <lineage>
        <taxon>Eukaryota</taxon>
        <taxon>Metazoa</taxon>
        <taxon>Ecdysozoa</taxon>
        <taxon>Nematoda</taxon>
        <taxon>Chromadorea</taxon>
        <taxon>Rhabditida</taxon>
        <taxon>Tylenchina</taxon>
        <taxon>Panagrolaimomorpha</taxon>
        <taxon>Strongyloidoidea</taxon>
        <taxon>Strongyloididae</taxon>
        <taxon>Strongyloides</taxon>
    </lineage>
</organism>
<dbReference type="GO" id="GO:0006979">
    <property type="term" value="P:response to oxidative stress"/>
    <property type="evidence" value="ECO:0007669"/>
    <property type="project" value="TreeGrafter"/>
</dbReference>
<dbReference type="AlphaFoldDB" id="A0A0K0FKF2"/>
<evidence type="ECO:0000256" key="3">
    <source>
        <dbReference type="ARBA" id="ARBA00023128"/>
    </source>
</evidence>
<dbReference type="GO" id="GO:0005634">
    <property type="term" value="C:nucleus"/>
    <property type="evidence" value="ECO:0007669"/>
    <property type="project" value="TreeGrafter"/>
</dbReference>
<accession>A0A0K0FKF2</accession>
<dbReference type="SMART" id="SM00584">
    <property type="entry name" value="TLDc"/>
    <property type="match status" value="1"/>
</dbReference>
<dbReference type="WBParaSite" id="SVE_0951600.1">
    <property type="protein sequence ID" value="SVE_0951600.1"/>
    <property type="gene ID" value="SVE_0951600"/>
</dbReference>
<feature type="region of interest" description="Disordered" evidence="5">
    <location>
        <begin position="88"/>
        <end position="123"/>
    </location>
</feature>
<keyword evidence="7" id="KW-1185">Reference proteome</keyword>
<evidence type="ECO:0000313" key="7">
    <source>
        <dbReference type="Proteomes" id="UP000035680"/>
    </source>
</evidence>
<sequence>MDSKKQIQKTSSFNVNILSTNNQKKDLKTFKNKKNSRQASFDNSFHVPPVFPKSCSLYDSHYHGGAYSDRDLDEEILLAIKLKKSTNDSLLSTSDNEPTSPTGSIYSSNSGTSNDSAFEVENNKTNSNDTYDFLVNKQRKSFDSRMMFKKNNKSFDNDKNPLVEKLGLRFGRRNTDSQLHALPYLSQYNPKDWGMKPLKKKNTFKKSLERLRAFSLGAAEKKKYKTDEKQNTPLFGSNSLVNREWEIVTVGEMCRRLSIEDSLQDLEMPLPEGSTSSQILDDFMIRQIADILPPRAEGYPWVNVYSSEKHGFSLSTFYRKMAEFGEEMSPILIIVRDTRGHVFGAVVSTPVYPCEHYYGTGDSCLLFRFTGEYPHTRELRHYTWTGDNQFFINATKEFLSVGAGQGHYGLWLDADLNNGISQKCQTFDNELLAGGEQEEFVVQFIEAFGFSM</sequence>
<comment type="subcellular location">
    <subcellularLocation>
        <location evidence="1">Mitochondrion</location>
    </subcellularLocation>
</comment>
<name>A0A0K0FKF2_STRVS</name>
<dbReference type="GO" id="GO:0005739">
    <property type="term" value="C:mitochondrion"/>
    <property type="evidence" value="ECO:0007669"/>
    <property type="project" value="UniProtKB-SubCell"/>
</dbReference>
<dbReference type="PROSITE" id="PS51886">
    <property type="entry name" value="TLDC"/>
    <property type="match status" value="1"/>
</dbReference>
<evidence type="ECO:0000259" key="6">
    <source>
        <dbReference type="PROSITE" id="PS51886"/>
    </source>
</evidence>
<dbReference type="PANTHER" id="PTHR23354:SF62">
    <property type="entry name" value="MUSTARD, ISOFORM V"/>
    <property type="match status" value="1"/>
</dbReference>
<evidence type="ECO:0000256" key="4">
    <source>
        <dbReference type="ARBA" id="ARBA00040604"/>
    </source>
</evidence>
<evidence type="ECO:0000256" key="1">
    <source>
        <dbReference type="ARBA" id="ARBA00004173"/>
    </source>
</evidence>
<dbReference type="STRING" id="75913.A0A0K0FKF2"/>
<keyword evidence="3" id="KW-0496">Mitochondrion</keyword>
<reference evidence="7" key="1">
    <citation type="submission" date="2014-07" db="EMBL/GenBank/DDBJ databases">
        <authorList>
            <person name="Martin A.A"/>
            <person name="De Silva N."/>
        </authorList>
    </citation>
    <scope>NUCLEOTIDE SEQUENCE</scope>
</reference>
<evidence type="ECO:0000256" key="5">
    <source>
        <dbReference type="SAM" id="MobiDB-lite"/>
    </source>
</evidence>
<evidence type="ECO:0000256" key="2">
    <source>
        <dbReference type="ARBA" id="ARBA00009540"/>
    </source>
</evidence>
<protein>
    <recommendedName>
        <fullName evidence="4">Oxidation resistance protein 1</fullName>
    </recommendedName>
</protein>
<dbReference type="Proteomes" id="UP000035680">
    <property type="component" value="Unassembled WGS sequence"/>
</dbReference>
<dbReference type="Pfam" id="PF07534">
    <property type="entry name" value="TLD"/>
    <property type="match status" value="1"/>
</dbReference>
<proteinExistence type="inferred from homology"/>
<comment type="similarity">
    <text evidence="2">Belongs to the OXR1 family.</text>
</comment>
<evidence type="ECO:0000313" key="8">
    <source>
        <dbReference type="WBParaSite" id="SVE_0951600.1"/>
    </source>
</evidence>
<dbReference type="InterPro" id="IPR006571">
    <property type="entry name" value="TLDc_dom"/>
</dbReference>
<dbReference type="PANTHER" id="PTHR23354">
    <property type="entry name" value="NUCLEOLAR PROTEIN 7/ESTROGEN RECEPTOR COACTIVATOR-RELATED"/>
    <property type="match status" value="1"/>
</dbReference>
<feature type="compositionally biased region" description="Polar residues" evidence="5">
    <location>
        <begin position="88"/>
        <end position="116"/>
    </location>
</feature>
<feature type="domain" description="TLDc" evidence="6">
    <location>
        <begin position="278"/>
        <end position="451"/>
    </location>
</feature>
<reference evidence="8" key="2">
    <citation type="submission" date="2015-08" db="UniProtKB">
        <authorList>
            <consortium name="WormBaseParasite"/>
        </authorList>
    </citation>
    <scope>IDENTIFICATION</scope>
</reference>